<comment type="similarity">
    <text evidence="1 4">Belongs to the UDP-glycosyltransferase family.</text>
</comment>
<dbReference type="Gene3D" id="3.40.50.2000">
    <property type="entry name" value="Glycogen Phosphorylase B"/>
    <property type="match status" value="2"/>
</dbReference>
<organism evidence="6 7">
    <name type="scientific">Lingula anatina</name>
    <name type="common">Brachiopod</name>
    <name type="synonym">Lingula unguis</name>
    <dbReference type="NCBI Taxonomy" id="7574"/>
    <lineage>
        <taxon>Eukaryota</taxon>
        <taxon>Metazoa</taxon>
        <taxon>Spiralia</taxon>
        <taxon>Lophotrochozoa</taxon>
        <taxon>Brachiopoda</taxon>
        <taxon>Linguliformea</taxon>
        <taxon>Lingulata</taxon>
        <taxon>Lingulida</taxon>
        <taxon>Linguloidea</taxon>
        <taxon>Lingulidae</taxon>
        <taxon>Lingula</taxon>
    </lineage>
</organism>
<dbReference type="PROSITE" id="PS00375">
    <property type="entry name" value="UDPGT"/>
    <property type="match status" value="1"/>
</dbReference>
<dbReference type="PANTHER" id="PTHR48043">
    <property type="entry name" value="EG:EG0003.4 PROTEIN-RELATED"/>
    <property type="match status" value="1"/>
</dbReference>
<dbReference type="AlphaFoldDB" id="A0A1S3H6N3"/>
<dbReference type="SUPFAM" id="SSF53756">
    <property type="entry name" value="UDP-Glycosyltransferase/glycogen phosphorylase"/>
    <property type="match status" value="1"/>
</dbReference>
<comment type="catalytic activity">
    <reaction evidence="5">
        <text>glucuronate acceptor + UDP-alpha-D-glucuronate = acceptor beta-D-glucuronoside + UDP + H(+)</text>
        <dbReference type="Rhea" id="RHEA:21032"/>
        <dbReference type="ChEBI" id="CHEBI:15378"/>
        <dbReference type="ChEBI" id="CHEBI:58052"/>
        <dbReference type="ChEBI" id="CHEBI:58223"/>
        <dbReference type="ChEBI" id="CHEBI:132367"/>
        <dbReference type="ChEBI" id="CHEBI:132368"/>
        <dbReference type="EC" id="2.4.1.17"/>
    </reaction>
</comment>
<dbReference type="InterPro" id="IPR002213">
    <property type="entry name" value="UDP_glucos_trans"/>
</dbReference>
<evidence type="ECO:0000256" key="4">
    <source>
        <dbReference type="RuleBase" id="RU003718"/>
    </source>
</evidence>
<dbReference type="STRING" id="7574.A0A1S3H6N3"/>
<gene>
    <name evidence="7" type="primary">LOC106151896</name>
</gene>
<feature type="chain" id="PRO_5015022770" description="UDP-glucuronosyltransferase" evidence="5">
    <location>
        <begin position="26"/>
        <end position="533"/>
    </location>
</feature>
<sequence>MRFTTTALWCVAVLVVSTQVEDISSSKILLIPYIHQQTSRLMNMVKIGQMLSEHNHDVAMLLPSNCVPKNVPEKVRTITFKLDTLPFDISEETFLHEMRKDPFVFMSGWIEYSRDLLDSLFNDSGVMLKMVNEEFDLVFMDVISPQGLIVRDYLDIPGVGYSNLGFGNDRYFSSPLNPSYVPSPTGKFSDRMDFWERLTNALSILGARYVTGKMRVPFSEAKLKYNLNTSLSLWEAQTRLSLVIVNVDFVFDYPRPVMPWVKPVSGLLFHPAKPLPEDLERFVQSSGEHGIIIMSFGTMIAGFSSETMAMIARVFARLPQKVILRNAKSNVQGLGNNTKVLPWIPQNDLLGHEKARLFITHCGVSSSHEALFHGVPVIAVPLFFDQFSHAKKLVQRIGMGEELDFYNLTEQAFGATIKSVLTKPSYYENAKRASALVRDQPMNGKDTMRFWIEYVIRNKGAMHFHSQAMESLNWFQFHRVHEVNYACKAEGLCLLRKLSSSENNQLAYTIAECRVAIKQTGYTPRSLRYSING</sequence>
<proteinExistence type="inferred from homology"/>
<dbReference type="InterPro" id="IPR035595">
    <property type="entry name" value="UDP_glycos_trans_CS"/>
</dbReference>
<dbReference type="PANTHER" id="PTHR48043:SF145">
    <property type="entry name" value="FI06409P-RELATED"/>
    <property type="match status" value="1"/>
</dbReference>
<evidence type="ECO:0000313" key="7">
    <source>
        <dbReference type="RefSeq" id="XP_013380789.2"/>
    </source>
</evidence>
<protein>
    <recommendedName>
        <fullName evidence="5">UDP-glucuronosyltransferase</fullName>
        <ecNumber evidence="5">2.4.1.17</ecNumber>
    </recommendedName>
</protein>
<keyword evidence="6" id="KW-1185">Reference proteome</keyword>
<dbReference type="FunFam" id="3.40.50.2000:FF:000021">
    <property type="entry name" value="UDP-glucuronosyltransferase"/>
    <property type="match status" value="1"/>
</dbReference>
<accession>A0A1S3H6N3</accession>
<keyword evidence="2 4" id="KW-0328">Glycosyltransferase</keyword>
<comment type="subcellular location">
    <subcellularLocation>
        <location evidence="5">Membrane</location>
        <topology evidence="5">Single-pass membrane protein</topology>
    </subcellularLocation>
</comment>
<feature type="signal peptide" evidence="5">
    <location>
        <begin position="1"/>
        <end position="25"/>
    </location>
</feature>
<dbReference type="Pfam" id="PF00201">
    <property type="entry name" value="UDPGT"/>
    <property type="match status" value="1"/>
</dbReference>
<dbReference type="CDD" id="cd03784">
    <property type="entry name" value="GT1_Gtf-like"/>
    <property type="match status" value="1"/>
</dbReference>
<evidence type="ECO:0000313" key="6">
    <source>
        <dbReference type="Proteomes" id="UP000085678"/>
    </source>
</evidence>
<evidence type="ECO:0000256" key="3">
    <source>
        <dbReference type="ARBA" id="ARBA00022679"/>
    </source>
</evidence>
<dbReference type="RefSeq" id="XP_013380789.2">
    <property type="nucleotide sequence ID" value="XM_013525335.2"/>
</dbReference>
<dbReference type="InParanoid" id="A0A1S3H6N3"/>
<keyword evidence="3 4" id="KW-0808">Transferase</keyword>
<evidence type="ECO:0000256" key="2">
    <source>
        <dbReference type="ARBA" id="ARBA00022676"/>
    </source>
</evidence>
<dbReference type="InterPro" id="IPR050271">
    <property type="entry name" value="UDP-glycosyltransferase"/>
</dbReference>
<dbReference type="GeneID" id="106151896"/>
<evidence type="ECO:0000256" key="1">
    <source>
        <dbReference type="ARBA" id="ARBA00009995"/>
    </source>
</evidence>
<reference evidence="7" key="1">
    <citation type="submission" date="2025-08" db="UniProtKB">
        <authorList>
            <consortium name="RefSeq"/>
        </authorList>
    </citation>
    <scope>IDENTIFICATION</scope>
    <source>
        <tissue evidence="7">Gonads</tissue>
    </source>
</reference>
<dbReference type="EC" id="2.4.1.17" evidence="5"/>
<dbReference type="KEGG" id="lak:106151896"/>
<dbReference type="GO" id="GO:0015020">
    <property type="term" value="F:glucuronosyltransferase activity"/>
    <property type="evidence" value="ECO:0007669"/>
    <property type="project" value="UniProtKB-EC"/>
</dbReference>
<name>A0A1S3H6N3_LINAN</name>
<keyword evidence="5" id="KW-0732">Signal</keyword>
<dbReference type="OrthoDB" id="5835829at2759"/>
<dbReference type="Proteomes" id="UP000085678">
    <property type="component" value="Unplaced"/>
</dbReference>
<dbReference type="GO" id="GO:0016020">
    <property type="term" value="C:membrane"/>
    <property type="evidence" value="ECO:0007669"/>
    <property type="project" value="UniProtKB-SubCell"/>
</dbReference>
<dbReference type="FunCoup" id="A0A1S3H6N3">
    <property type="interactions" value="678"/>
</dbReference>
<evidence type="ECO:0000256" key="5">
    <source>
        <dbReference type="RuleBase" id="RU362059"/>
    </source>
</evidence>